<organism evidence="2 3">
    <name type="scientific">Candidatus Collierbacteria bacterium GW2011_GWC2_44_18</name>
    <dbReference type="NCBI Taxonomy" id="1618392"/>
    <lineage>
        <taxon>Bacteria</taxon>
        <taxon>Candidatus Collieribacteriota</taxon>
    </lineage>
</organism>
<evidence type="ECO:0000313" key="3">
    <source>
        <dbReference type="Proteomes" id="UP000034172"/>
    </source>
</evidence>
<gene>
    <name evidence="2" type="ORF">UW41_C0009G0027</name>
</gene>
<dbReference type="InterPro" id="IPR004821">
    <property type="entry name" value="Cyt_trans-like"/>
</dbReference>
<proteinExistence type="predicted"/>
<protein>
    <recommendedName>
        <fullName evidence="1">Cytidyltransferase-like domain-containing protein</fullName>
    </recommendedName>
</protein>
<accession>A0A0G1HQQ7</accession>
<dbReference type="STRING" id="1618392.UW41_C0009G0027"/>
<dbReference type="EMBL" id="LCIE01000009">
    <property type="protein sequence ID" value="KKT49260.1"/>
    <property type="molecule type" value="Genomic_DNA"/>
</dbReference>
<dbReference type="SUPFAM" id="SSF52374">
    <property type="entry name" value="Nucleotidylyl transferase"/>
    <property type="match status" value="1"/>
</dbReference>
<comment type="caution">
    <text evidence="2">The sequence shown here is derived from an EMBL/GenBank/DDBJ whole genome shotgun (WGS) entry which is preliminary data.</text>
</comment>
<name>A0A0G1HQQ7_9BACT</name>
<evidence type="ECO:0000313" key="2">
    <source>
        <dbReference type="EMBL" id="KKT49260.1"/>
    </source>
</evidence>
<dbReference type="GO" id="GO:0003824">
    <property type="term" value="F:catalytic activity"/>
    <property type="evidence" value="ECO:0007669"/>
    <property type="project" value="InterPro"/>
</dbReference>
<dbReference type="InterPro" id="IPR014729">
    <property type="entry name" value="Rossmann-like_a/b/a_fold"/>
</dbReference>
<dbReference type="Pfam" id="PF01467">
    <property type="entry name" value="CTP_transf_like"/>
    <property type="match status" value="1"/>
</dbReference>
<reference evidence="2 3" key="1">
    <citation type="journal article" date="2015" name="Nature">
        <title>rRNA introns, odd ribosomes, and small enigmatic genomes across a large radiation of phyla.</title>
        <authorList>
            <person name="Brown C.T."/>
            <person name="Hug L.A."/>
            <person name="Thomas B.C."/>
            <person name="Sharon I."/>
            <person name="Castelle C.J."/>
            <person name="Singh A."/>
            <person name="Wilkins M.J."/>
            <person name="Williams K.H."/>
            <person name="Banfield J.F."/>
        </authorList>
    </citation>
    <scope>NUCLEOTIDE SEQUENCE [LARGE SCALE GENOMIC DNA]</scope>
</reference>
<feature type="domain" description="Cytidyltransferase-like" evidence="1">
    <location>
        <begin position="7"/>
        <end position="69"/>
    </location>
</feature>
<dbReference type="Gene3D" id="3.40.50.620">
    <property type="entry name" value="HUPs"/>
    <property type="match status" value="1"/>
</dbReference>
<dbReference type="Proteomes" id="UP000034172">
    <property type="component" value="Unassembled WGS sequence"/>
</dbReference>
<sequence>MKEVGVLLGRFSPFYKGHQAQADSMIRERGLENCLIIIGSSDSYNYRTPFSYEQRREIIKQIYPGMTIIPLPDINPELVYFDGSTNDQWLAEIEKLEKSMSVRFIFYGGSKEDLAILATRFMTKIAASRSGDPMIKSASEVRKALDNHEYERLKQLLDARTIPMIIKYYDKFLKSQHDQVVK</sequence>
<evidence type="ECO:0000259" key="1">
    <source>
        <dbReference type="Pfam" id="PF01467"/>
    </source>
</evidence>
<dbReference type="AlphaFoldDB" id="A0A0G1HQQ7"/>